<keyword evidence="1 3" id="KW-0547">Nucleotide-binding</keyword>
<accession>A0A103XC39</accession>
<dbReference type="AlphaFoldDB" id="A0A103XC39"/>
<feature type="transmembrane region" description="Helical" evidence="5">
    <location>
        <begin position="276"/>
        <end position="298"/>
    </location>
</feature>
<keyword evidence="2 3" id="KW-0067">ATP-binding</keyword>
<feature type="region of interest" description="Disordered" evidence="4">
    <location>
        <begin position="420"/>
        <end position="441"/>
    </location>
</feature>
<keyword evidence="5" id="KW-0812">Transmembrane</keyword>
<dbReference type="Proteomes" id="UP000243975">
    <property type="component" value="Unassembled WGS sequence"/>
</dbReference>
<dbReference type="GO" id="GO:0005524">
    <property type="term" value="F:ATP binding"/>
    <property type="evidence" value="ECO:0007669"/>
    <property type="project" value="UniProtKB-KW"/>
</dbReference>
<dbReference type="Gramene" id="KVH87990">
    <property type="protein sequence ID" value="KVH87990"/>
    <property type="gene ID" value="Ccrd_024629"/>
</dbReference>
<dbReference type="Gene3D" id="2.60.34.10">
    <property type="entry name" value="Substrate Binding Domain Of DNAk, Chain A, domain 1"/>
    <property type="match status" value="1"/>
</dbReference>
<keyword evidence="8" id="KW-1185">Reference proteome</keyword>
<name>A0A103XC39_CYNCS</name>
<evidence type="ECO:0000256" key="2">
    <source>
        <dbReference type="ARBA" id="ARBA00022840"/>
    </source>
</evidence>
<dbReference type="PRINTS" id="PR00301">
    <property type="entry name" value="HEATSHOCK70"/>
</dbReference>
<comment type="similarity">
    <text evidence="3">Belongs to the heat shock protein 70 family.</text>
</comment>
<dbReference type="SUPFAM" id="SSF100920">
    <property type="entry name" value="Heat shock protein 70kD (HSP70), peptide-binding domain"/>
    <property type="match status" value="1"/>
</dbReference>
<gene>
    <name evidence="7" type="ORF">Ccrd_024629</name>
</gene>
<feature type="compositionally biased region" description="Basic and acidic residues" evidence="4">
    <location>
        <begin position="424"/>
        <end position="438"/>
    </location>
</feature>
<keyword evidence="5" id="KW-0472">Membrane</keyword>
<dbReference type="InterPro" id="IPR043129">
    <property type="entry name" value="ATPase_NBD"/>
</dbReference>
<organism evidence="7 8">
    <name type="scientific">Cynara cardunculus var. scolymus</name>
    <name type="common">Globe artichoke</name>
    <name type="synonym">Cynara scolymus</name>
    <dbReference type="NCBI Taxonomy" id="59895"/>
    <lineage>
        <taxon>Eukaryota</taxon>
        <taxon>Viridiplantae</taxon>
        <taxon>Streptophyta</taxon>
        <taxon>Embryophyta</taxon>
        <taxon>Tracheophyta</taxon>
        <taxon>Spermatophyta</taxon>
        <taxon>Magnoliopsida</taxon>
        <taxon>eudicotyledons</taxon>
        <taxon>Gunneridae</taxon>
        <taxon>Pentapetalae</taxon>
        <taxon>asterids</taxon>
        <taxon>campanulids</taxon>
        <taxon>Asterales</taxon>
        <taxon>Asteraceae</taxon>
        <taxon>Carduoideae</taxon>
        <taxon>Cardueae</taxon>
        <taxon>Carduinae</taxon>
        <taxon>Cynara</taxon>
    </lineage>
</organism>
<evidence type="ECO:0000256" key="4">
    <source>
        <dbReference type="SAM" id="MobiDB-lite"/>
    </source>
</evidence>
<keyword evidence="7" id="KW-0346">Stress response</keyword>
<comment type="caution">
    <text evidence="7">The sequence shown here is derived from an EMBL/GenBank/DDBJ whole genome shotgun (WGS) entry which is preliminary data.</text>
</comment>
<evidence type="ECO:0000256" key="5">
    <source>
        <dbReference type="SAM" id="Phobius"/>
    </source>
</evidence>
<dbReference type="STRING" id="59895.A0A103XC39"/>
<proteinExistence type="inferred from homology"/>
<sequence>MELLLLDIAPLLLGIETLGGDFPKLKNRNTTIPMKKSHVIPTETQVEIRLHQGKLQMVADNNLGEFELVNISPAARGLPQIEVSFNINNGIVTVSINVKASGCEQHISIKSFGGIFDGGEVIGTSGDIFLGEEEFNNALLDYLVNALQKLQEAAEKTNIKTSNLPFIVADASSAKYPDISLTISKMETLVDASSMSKEQQQVTEIFWKYQSKGVNADEAAAKGVDRLSRFGLIKCKETVERLFNVQSRGERAINNLKLIKITASITAAFAQLSTEYALRILINLLFSFIFCIMITIHLQQQAAVQNYRHYYQNHPPIRIHQLKEGKKINQKADTTKPQIFNIDNKIRFDQVQKTWEPVKLVHLENKGPLFRGRRELGNDVIHEHLQFGNARTPPMKQTFLRNIDGNTIKHLRCQVGSISTQLSRDPDRRRQLRSKESSARSNRVGFQIEEMMITKNAQKSNKPLLPSSLSLSINVKIRTMVGIVERNPCGLDSWNVVGIAERNRVDWTLGSWVLR</sequence>
<evidence type="ECO:0000313" key="8">
    <source>
        <dbReference type="Proteomes" id="UP000243975"/>
    </source>
</evidence>
<dbReference type="InterPro" id="IPR013126">
    <property type="entry name" value="Hsp_70_fam"/>
</dbReference>
<protein>
    <submittedName>
        <fullName evidence="7">Heat shock protein 70 family</fullName>
    </submittedName>
</protein>
<keyword evidence="5" id="KW-1133">Transmembrane helix</keyword>
<dbReference type="EMBL" id="LEKV01005648">
    <property type="protein sequence ID" value="KVH87990.1"/>
    <property type="molecule type" value="Genomic_DNA"/>
</dbReference>
<feature type="signal peptide" evidence="6">
    <location>
        <begin position="1"/>
        <end position="19"/>
    </location>
</feature>
<evidence type="ECO:0000256" key="3">
    <source>
        <dbReference type="RuleBase" id="RU003322"/>
    </source>
</evidence>
<dbReference type="Pfam" id="PF00012">
    <property type="entry name" value="HSP70"/>
    <property type="match status" value="1"/>
</dbReference>
<evidence type="ECO:0000313" key="7">
    <source>
        <dbReference type="EMBL" id="KVH87990.1"/>
    </source>
</evidence>
<reference evidence="7 8" key="1">
    <citation type="journal article" date="2016" name="Sci. Rep.">
        <title>The genome sequence of the outbreeding globe artichoke constructed de novo incorporating a phase-aware low-pass sequencing strategy of F1 progeny.</title>
        <authorList>
            <person name="Scaglione D."/>
            <person name="Reyes-Chin-Wo S."/>
            <person name="Acquadro A."/>
            <person name="Froenicke L."/>
            <person name="Portis E."/>
            <person name="Beitel C."/>
            <person name="Tirone M."/>
            <person name="Mauro R."/>
            <person name="Lo Monaco A."/>
            <person name="Mauromicale G."/>
            <person name="Faccioli P."/>
            <person name="Cattivelli L."/>
            <person name="Rieseberg L."/>
            <person name="Michelmore R."/>
            <person name="Lanteri S."/>
        </authorList>
    </citation>
    <scope>NUCLEOTIDE SEQUENCE [LARGE SCALE GENOMIC DNA]</scope>
    <source>
        <strain evidence="7">2C</strain>
    </source>
</reference>
<dbReference type="PANTHER" id="PTHR19375">
    <property type="entry name" value="HEAT SHOCK PROTEIN 70KDA"/>
    <property type="match status" value="1"/>
</dbReference>
<dbReference type="GO" id="GO:0140662">
    <property type="term" value="F:ATP-dependent protein folding chaperone"/>
    <property type="evidence" value="ECO:0007669"/>
    <property type="project" value="InterPro"/>
</dbReference>
<dbReference type="SUPFAM" id="SSF53067">
    <property type="entry name" value="Actin-like ATPase domain"/>
    <property type="match status" value="1"/>
</dbReference>
<evidence type="ECO:0000256" key="6">
    <source>
        <dbReference type="SAM" id="SignalP"/>
    </source>
</evidence>
<feature type="non-terminal residue" evidence="7">
    <location>
        <position position="515"/>
    </location>
</feature>
<keyword evidence="6" id="KW-0732">Signal</keyword>
<dbReference type="InterPro" id="IPR029047">
    <property type="entry name" value="HSP70_peptide-bd_sf"/>
</dbReference>
<evidence type="ECO:0000256" key="1">
    <source>
        <dbReference type="ARBA" id="ARBA00022741"/>
    </source>
</evidence>
<feature type="chain" id="PRO_5007118678" evidence="6">
    <location>
        <begin position="20"/>
        <end position="515"/>
    </location>
</feature>